<evidence type="ECO:0000256" key="3">
    <source>
        <dbReference type="ARBA" id="ARBA00022989"/>
    </source>
</evidence>
<comment type="subcellular location">
    <subcellularLocation>
        <location evidence="1">Membrane</location>
        <topology evidence="1">Multi-pass membrane protein</topology>
    </subcellularLocation>
</comment>
<dbReference type="GO" id="GO:0016020">
    <property type="term" value="C:membrane"/>
    <property type="evidence" value="ECO:0007669"/>
    <property type="project" value="UniProtKB-SubCell"/>
</dbReference>
<dbReference type="InterPro" id="IPR003689">
    <property type="entry name" value="ZIP"/>
</dbReference>
<evidence type="ECO:0000256" key="2">
    <source>
        <dbReference type="ARBA" id="ARBA00022692"/>
    </source>
</evidence>
<dbReference type="AlphaFoldDB" id="A0A1I0NL78"/>
<feature type="transmembrane region" description="Helical" evidence="5">
    <location>
        <begin position="138"/>
        <end position="161"/>
    </location>
</feature>
<evidence type="ECO:0000256" key="1">
    <source>
        <dbReference type="ARBA" id="ARBA00004141"/>
    </source>
</evidence>
<proteinExistence type="predicted"/>
<evidence type="ECO:0000313" key="7">
    <source>
        <dbReference type="Proteomes" id="UP000199437"/>
    </source>
</evidence>
<dbReference type="EMBL" id="FOIR01000001">
    <property type="protein sequence ID" value="SEW02153.1"/>
    <property type="molecule type" value="Genomic_DNA"/>
</dbReference>
<dbReference type="GO" id="GO:0005385">
    <property type="term" value="F:zinc ion transmembrane transporter activity"/>
    <property type="evidence" value="ECO:0007669"/>
    <property type="project" value="TreeGrafter"/>
</dbReference>
<name>A0A1I0NL78_9BACT</name>
<dbReference type="Proteomes" id="UP000199437">
    <property type="component" value="Unassembled WGS sequence"/>
</dbReference>
<feature type="transmembrane region" description="Helical" evidence="5">
    <location>
        <begin position="167"/>
        <end position="188"/>
    </location>
</feature>
<accession>A0A1I0NL78</accession>
<dbReference type="OrthoDB" id="654481at2"/>
<dbReference type="RefSeq" id="WP_090257687.1">
    <property type="nucleotide sequence ID" value="NZ_FOIR01000001.1"/>
</dbReference>
<protein>
    <submittedName>
        <fullName evidence="6">Zinc transporter ZupT</fullName>
    </submittedName>
</protein>
<feature type="transmembrane region" description="Helical" evidence="5">
    <location>
        <begin position="30"/>
        <end position="49"/>
    </location>
</feature>
<sequence>MLINALILFLSVAIPGLLLSGKWKFSETRIKYFLIFAGAYLFSMTVIHLIPDLFMTDEDPFMLGLWILVGFFLQKVLENYSVGVEHGHSHPNQPGLSVTYLILALSVHSFLEGSIMSDTIHVHHMPEAAYEHGSSPKILLGIVMHKIPAAFALMALLVAQVKSKVKASILLLVFALASPLGLISTEYLSHQEIFSEKQMIIFFAIVAGGFLQISTTIFIESDPHHKLNWKRFGVSLIGAGVAVLAQVVI</sequence>
<feature type="transmembrane region" description="Helical" evidence="5">
    <location>
        <begin position="200"/>
        <end position="219"/>
    </location>
</feature>
<keyword evidence="7" id="KW-1185">Reference proteome</keyword>
<keyword evidence="4 5" id="KW-0472">Membrane</keyword>
<keyword evidence="3 5" id="KW-1133">Transmembrane helix</keyword>
<dbReference type="GeneID" id="99986022"/>
<evidence type="ECO:0000256" key="4">
    <source>
        <dbReference type="ARBA" id="ARBA00023136"/>
    </source>
</evidence>
<evidence type="ECO:0000256" key="5">
    <source>
        <dbReference type="SAM" id="Phobius"/>
    </source>
</evidence>
<keyword evidence="2 5" id="KW-0812">Transmembrane</keyword>
<evidence type="ECO:0000313" key="6">
    <source>
        <dbReference type="EMBL" id="SEW02153.1"/>
    </source>
</evidence>
<gene>
    <name evidence="6" type="ORF">SAMN05216290_1291</name>
</gene>
<dbReference type="PANTHER" id="PTHR11040">
    <property type="entry name" value="ZINC/IRON TRANSPORTER"/>
    <property type="match status" value="1"/>
</dbReference>
<dbReference type="STRING" id="1267423.SAMN05216290_1291"/>
<dbReference type="Pfam" id="PF02535">
    <property type="entry name" value="Zip"/>
    <property type="match status" value="1"/>
</dbReference>
<organism evidence="6 7">
    <name type="scientific">Roseivirga pacifica</name>
    <dbReference type="NCBI Taxonomy" id="1267423"/>
    <lineage>
        <taxon>Bacteria</taxon>
        <taxon>Pseudomonadati</taxon>
        <taxon>Bacteroidota</taxon>
        <taxon>Cytophagia</taxon>
        <taxon>Cytophagales</taxon>
        <taxon>Roseivirgaceae</taxon>
        <taxon>Roseivirga</taxon>
    </lineage>
</organism>
<dbReference type="PANTHER" id="PTHR11040:SF44">
    <property type="entry name" value="PROTEIN ZNTC-RELATED"/>
    <property type="match status" value="1"/>
</dbReference>
<reference evidence="7" key="1">
    <citation type="submission" date="2016-10" db="EMBL/GenBank/DDBJ databases">
        <authorList>
            <person name="Varghese N."/>
            <person name="Submissions S."/>
        </authorList>
    </citation>
    <scope>NUCLEOTIDE SEQUENCE [LARGE SCALE GENOMIC DNA]</scope>
    <source>
        <strain evidence="7">CGMCC 1.12402</strain>
    </source>
</reference>